<accession>Q4UD35</accession>
<reference evidence="8 9" key="1">
    <citation type="journal article" date="2005" name="Science">
        <title>Genome of the host-cell transforming parasite Theileria annulata compared with T. parva.</title>
        <authorList>
            <person name="Pain A."/>
            <person name="Renauld H."/>
            <person name="Berriman M."/>
            <person name="Murphy L."/>
            <person name="Yeats C.A."/>
            <person name="Weir W."/>
            <person name="Kerhornou A."/>
            <person name="Aslett M."/>
            <person name="Bishop R."/>
            <person name="Bouchier C."/>
            <person name="Cochet M."/>
            <person name="Coulson R.M.R."/>
            <person name="Cronin A."/>
            <person name="de Villiers E.P."/>
            <person name="Fraser A."/>
            <person name="Fosker N."/>
            <person name="Gardner M."/>
            <person name="Goble A."/>
            <person name="Griffiths-Jones S."/>
            <person name="Harris D.E."/>
            <person name="Katzer F."/>
            <person name="Larke N."/>
            <person name="Lord A."/>
            <person name="Maser P."/>
            <person name="McKellar S."/>
            <person name="Mooney P."/>
            <person name="Morton F."/>
            <person name="Nene V."/>
            <person name="O'Neil S."/>
            <person name="Price C."/>
            <person name="Quail M.A."/>
            <person name="Rabbinowitsch E."/>
            <person name="Rawlings N.D."/>
            <person name="Rutter S."/>
            <person name="Saunders D."/>
            <person name="Seeger K."/>
            <person name="Shah T."/>
            <person name="Squares R."/>
            <person name="Squares S."/>
            <person name="Tivey A."/>
            <person name="Walker A.R."/>
            <person name="Woodward J."/>
            <person name="Dobbelaere D.A.E."/>
            <person name="Langsley G."/>
            <person name="Rajandream M.A."/>
            <person name="McKeever D."/>
            <person name="Shiels B."/>
            <person name="Tait A."/>
            <person name="Barrell B.G."/>
            <person name="Hall N."/>
        </authorList>
    </citation>
    <scope>NUCLEOTIDE SEQUENCE [LARGE SCALE GENOMIC DNA]</scope>
    <source>
        <strain evidence="9">Ankara</strain>
    </source>
</reference>
<dbReference type="eggNOG" id="KOG1294">
    <property type="taxonomic scope" value="Eukaryota"/>
</dbReference>
<dbReference type="OMA" id="CSSEILG"/>
<organism evidence="8 9">
    <name type="scientific">Theileria annulata</name>
    <dbReference type="NCBI Taxonomy" id="5874"/>
    <lineage>
        <taxon>Eukaryota</taxon>
        <taxon>Sar</taxon>
        <taxon>Alveolata</taxon>
        <taxon>Apicomplexa</taxon>
        <taxon>Aconoidasida</taxon>
        <taxon>Piroplasmida</taxon>
        <taxon>Theileriidae</taxon>
        <taxon>Theileria</taxon>
    </lineage>
</organism>
<feature type="binding site" evidence="5">
    <location>
        <position position="464"/>
    </location>
    <ligand>
        <name>Mg(2+)</name>
        <dbReference type="ChEBI" id="CHEBI:18420"/>
        <label>1</label>
    </ligand>
</feature>
<dbReference type="GO" id="GO:0005634">
    <property type="term" value="C:nucleus"/>
    <property type="evidence" value="ECO:0007669"/>
    <property type="project" value="TreeGrafter"/>
</dbReference>
<evidence type="ECO:0000256" key="1">
    <source>
        <dbReference type="ARBA" id="ARBA00007092"/>
    </source>
</evidence>
<evidence type="ECO:0000256" key="6">
    <source>
        <dbReference type="PIRSR" id="PIRSR604808-3"/>
    </source>
</evidence>
<keyword evidence="9" id="KW-1185">Reference proteome</keyword>
<dbReference type="GO" id="GO:0140078">
    <property type="term" value="F:class I DNA-(apurinic or apyrimidinic site) endonuclease activity"/>
    <property type="evidence" value="ECO:0007669"/>
    <property type="project" value="UniProtKB-EC"/>
</dbReference>
<evidence type="ECO:0000313" key="9">
    <source>
        <dbReference type="Proteomes" id="UP000001950"/>
    </source>
</evidence>
<sequence>MSSETLVYVNKCIDAERSKISIKIEAFDIEPRPVTVEKDLQTNDSELLGRIHTEIQVKNEPETREQEVSAVQPEPIKLEQEILAVEPEIIKIEQEVSAIEPKPETKEQDILAVEPKIIKIEKNISAVQPEPETREQEISAVEPKIETRVQEISAVQPEPIKVEQEVLAVEPKILRVETEVSAVEPKIFRVQRGISVREPKIFRVEQQTMAREEIIRIDKETEIEDLVESEVEDNPLLKENSEDEAYSDYELSSLSSAEFEINREGFSSLSEKDPKTILTWNVSGLALSKSKKTIWESFLQILKQHDPDIVVLQDVKLCSSEILGKQPKLSARTYGGHVSPSYAQEVQDADLVNELKRTTFKKYYLVHSLSAWRIAGQLVFVKKEFECLKMRYNLNIKANAKYHHPEGRCIILQFNSFYLISLLSPVQGWINRSVRIRSRWDRELATFLNNSKSEKATIITGCLNCAPQDIDLSDPERLKQEKSIVLHKQEELGFPGSRDVDREGFKWLLDAGNMVDVFRVKHPYDGTEKTEKNINDKTRCAVRTNLVLMSKNFLRNVKFCEIIGNVNDLNPSGWRHLPQLLRLEKK</sequence>
<protein>
    <submittedName>
        <fullName evidence="8">Endonuclease, putative</fullName>
        <ecNumber evidence="8">4.2.99.18</ecNumber>
    </submittedName>
</protein>
<dbReference type="InterPro" id="IPR036691">
    <property type="entry name" value="Endo/exonu/phosph_ase_sf"/>
</dbReference>
<feature type="domain" description="Endonuclease/exonuclease/phosphatase" evidence="7">
    <location>
        <begin position="278"/>
        <end position="481"/>
    </location>
</feature>
<dbReference type="Pfam" id="PF03372">
    <property type="entry name" value="Exo_endo_phos"/>
    <property type="match status" value="1"/>
</dbReference>
<dbReference type="GO" id="GO:0046872">
    <property type="term" value="F:metal ion binding"/>
    <property type="evidence" value="ECO:0007669"/>
    <property type="project" value="UniProtKB-KW"/>
</dbReference>
<dbReference type="Gene3D" id="3.60.10.10">
    <property type="entry name" value="Endonuclease/exonuclease/phosphatase"/>
    <property type="match status" value="1"/>
</dbReference>
<dbReference type="GeneID" id="3865133"/>
<dbReference type="EC" id="4.2.99.18" evidence="8"/>
<evidence type="ECO:0000256" key="2">
    <source>
        <dbReference type="ARBA" id="ARBA00022723"/>
    </source>
</evidence>
<comment type="cofactor">
    <cofactor evidence="5">
        <name>Mg(2+)</name>
        <dbReference type="ChEBI" id="CHEBI:18420"/>
    </cofactor>
    <cofactor evidence="5">
        <name>Mn(2+)</name>
        <dbReference type="ChEBI" id="CHEBI:29035"/>
    </cofactor>
    <text evidence="5">Probably binds two magnesium or manganese ions per subunit.</text>
</comment>
<keyword evidence="5" id="KW-0464">Manganese</keyword>
<proteinExistence type="inferred from homology"/>
<keyword evidence="8" id="KW-0255">Endonuclease</keyword>
<evidence type="ECO:0000256" key="5">
    <source>
        <dbReference type="PIRSR" id="PIRSR604808-2"/>
    </source>
</evidence>
<name>Q4UD35_THEAN</name>
<comment type="similarity">
    <text evidence="1">Belongs to the DNA repair enzymes AP/ExoA family.</text>
</comment>
<evidence type="ECO:0000259" key="7">
    <source>
        <dbReference type="Pfam" id="PF03372"/>
    </source>
</evidence>
<keyword evidence="8" id="KW-0456">Lyase</keyword>
<keyword evidence="8" id="KW-0540">Nuclease</keyword>
<keyword evidence="2 5" id="KW-0479">Metal-binding</keyword>
<evidence type="ECO:0000256" key="4">
    <source>
        <dbReference type="ARBA" id="ARBA00022842"/>
    </source>
</evidence>
<dbReference type="EMBL" id="CR940352">
    <property type="protein sequence ID" value="CAI75266.1"/>
    <property type="molecule type" value="Genomic_DNA"/>
</dbReference>
<feature type="binding site" evidence="5">
    <location>
        <position position="281"/>
    </location>
    <ligand>
        <name>Mg(2+)</name>
        <dbReference type="ChEBI" id="CHEBI:18420"/>
        <label>1</label>
    </ligand>
</feature>
<dbReference type="AlphaFoldDB" id="Q4UD35"/>
<dbReference type="InterPro" id="IPR005135">
    <property type="entry name" value="Endo/exonuclease/phosphatase"/>
</dbReference>
<dbReference type="InParanoid" id="Q4UD35"/>
<dbReference type="GO" id="GO:0008081">
    <property type="term" value="F:phosphoric diester hydrolase activity"/>
    <property type="evidence" value="ECO:0007669"/>
    <property type="project" value="TreeGrafter"/>
</dbReference>
<dbReference type="OrthoDB" id="498125at2759"/>
<keyword evidence="3" id="KW-0378">Hydrolase</keyword>
<dbReference type="PANTHER" id="PTHR22748">
    <property type="entry name" value="AP ENDONUCLEASE"/>
    <property type="match status" value="1"/>
</dbReference>
<dbReference type="SUPFAM" id="SSF56219">
    <property type="entry name" value="DNase I-like"/>
    <property type="match status" value="1"/>
</dbReference>
<gene>
    <name evidence="8" type="ORF">TA02660</name>
</gene>
<dbReference type="VEuPathDB" id="PiroplasmaDB:TA02660"/>
<dbReference type="Proteomes" id="UP000001950">
    <property type="component" value="Chromosome 3"/>
</dbReference>
<dbReference type="GO" id="GO:0008311">
    <property type="term" value="F:double-stranded DNA 3'-5' DNA exonuclease activity"/>
    <property type="evidence" value="ECO:0007669"/>
    <property type="project" value="TreeGrafter"/>
</dbReference>
<dbReference type="FunCoup" id="Q4UD35">
    <property type="interactions" value="15"/>
</dbReference>
<feature type="site" description="Transition state stabilizer" evidence="6">
    <location>
        <position position="464"/>
    </location>
</feature>
<dbReference type="RefSeq" id="XP_954742.1">
    <property type="nucleotide sequence ID" value="XM_949649.1"/>
</dbReference>
<dbReference type="PROSITE" id="PS51435">
    <property type="entry name" value="AP_NUCLEASE_F1_4"/>
    <property type="match status" value="1"/>
</dbReference>
<dbReference type="KEGG" id="tan:TA02660"/>
<dbReference type="GO" id="GO:0006284">
    <property type="term" value="P:base-excision repair"/>
    <property type="evidence" value="ECO:0007669"/>
    <property type="project" value="TreeGrafter"/>
</dbReference>
<evidence type="ECO:0000313" key="8">
    <source>
        <dbReference type="EMBL" id="CAI75266.1"/>
    </source>
</evidence>
<dbReference type="STRING" id="5874.Q4UD35"/>
<evidence type="ECO:0000256" key="3">
    <source>
        <dbReference type="ARBA" id="ARBA00022801"/>
    </source>
</evidence>
<dbReference type="PANTHER" id="PTHR22748:SF6">
    <property type="entry name" value="DNA-(APURINIC OR APYRIMIDINIC SITE) ENDONUCLEASE"/>
    <property type="match status" value="1"/>
</dbReference>
<keyword evidence="4 5" id="KW-0460">Magnesium</keyword>
<dbReference type="InterPro" id="IPR004808">
    <property type="entry name" value="AP_endonuc_1"/>
</dbReference>